<dbReference type="Pfam" id="PF00977">
    <property type="entry name" value="His_biosynth"/>
    <property type="match status" value="1"/>
</dbReference>
<sequence length="240" mass="26877">MKFRIYPAIDIMDGKVVRLYKGKKDEVKVYGDPLKFAEKFSEYVDKIHIVDLDGAFSGKPQNLDIVEKIIRDVGVRVQIGGGFRDYESIKKAYDIGVENVIIGTKALDISFLERITSEFEGITVSLDSKGGKIFTKGWIEEESLLVEDAYKMLRKFVNRFVYTVIDRDGTLLGIEKIKRFWGDEEFIYAGGVATPTDIIQLAEIGFSGVIIGKALYEGTISLEEALEVAKSVGKKNYSSS</sequence>
<feature type="active site" description="Proton acceptor" evidence="12">
    <location>
        <position position="10"/>
    </location>
</feature>
<protein>
    <recommendedName>
        <fullName evidence="6 12">1-(5-phosphoribosyl)-5-[(5-phosphoribosylamino)methylideneamino] imidazole-4-carboxamide isomerase</fullName>
        <ecNumber evidence="5 12">5.3.1.16</ecNumber>
    </recommendedName>
    <alternativeName>
        <fullName evidence="11 12">Phosphoribosylformimino-5-aminoimidazole carboxamide ribotide isomerase</fullName>
    </alternativeName>
</protein>
<dbReference type="UniPathway" id="UPA00031">
    <property type="reaction ID" value="UER00009"/>
</dbReference>
<dbReference type="PANTHER" id="PTHR43090">
    <property type="entry name" value="1-(5-PHOSPHORIBOSYL)-5-[(5-PHOSPHORIBOSYLAMINO)METHYLIDENEAMINO] IMIDAZOLE-4-CARBOXAMIDE ISOMERASE"/>
    <property type="match status" value="1"/>
</dbReference>
<dbReference type="SUPFAM" id="SSF51366">
    <property type="entry name" value="Ribulose-phoshate binding barrel"/>
    <property type="match status" value="1"/>
</dbReference>
<keyword evidence="7 12" id="KW-0963">Cytoplasm</keyword>
<dbReference type="EC" id="5.3.1.16" evidence="5 12"/>
<comment type="similarity">
    <text evidence="4 12 13">Belongs to the HisA/HisF family.</text>
</comment>
<dbReference type="Proteomes" id="UP000324354">
    <property type="component" value="Chromosome"/>
</dbReference>
<dbReference type="GO" id="GO:0000162">
    <property type="term" value="P:L-tryptophan biosynthetic process"/>
    <property type="evidence" value="ECO:0007669"/>
    <property type="project" value="TreeGrafter"/>
</dbReference>
<evidence type="ECO:0000256" key="1">
    <source>
        <dbReference type="ARBA" id="ARBA00000901"/>
    </source>
</evidence>
<comment type="catalytic activity">
    <reaction evidence="1 12 14">
        <text>1-(5-phospho-beta-D-ribosyl)-5-[(5-phospho-beta-D-ribosylamino)methylideneamino]imidazole-4-carboxamide = 5-[(5-phospho-1-deoxy-D-ribulos-1-ylimino)methylamino]-1-(5-phospho-beta-D-ribosyl)imidazole-4-carboxamide</text>
        <dbReference type="Rhea" id="RHEA:15469"/>
        <dbReference type="ChEBI" id="CHEBI:58435"/>
        <dbReference type="ChEBI" id="CHEBI:58525"/>
        <dbReference type="EC" id="5.3.1.16"/>
    </reaction>
</comment>
<comment type="pathway">
    <text evidence="3 12 14">Amino-acid biosynthesis; L-histidine biosynthesis; L-histidine from 5-phospho-alpha-D-ribose 1-diphosphate: step 4/9.</text>
</comment>
<dbReference type="InterPro" id="IPR013785">
    <property type="entry name" value="Aldolase_TIM"/>
</dbReference>
<dbReference type="GO" id="GO:0000105">
    <property type="term" value="P:L-histidine biosynthetic process"/>
    <property type="evidence" value="ECO:0007669"/>
    <property type="project" value="UniProtKB-UniRule"/>
</dbReference>
<dbReference type="GeneID" id="41713490"/>
<evidence type="ECO:0000256" key="12">
    <source>
        <dbReference type="HAMAP-Rule" id="MF_01014"/>
    </source>
</evidence>
<proteinExistence type="inferred from homology"/>
<evidence type="ECO:0000256" key="9">
    <source>
        <dbReference type="ARBA" id="ARBA00023102"/>
    </source>
</evidence>
<dbReference type="AlphaFoldDB" id="A0A5C0XQG0"/>
<dbReference type="HAMAP" id="MF_01014">
    <property type="entry name" value="HisA"/>
    <property type="match status" value="1"/>
</dbReference>
<evidence type="ECO:0000256" key="2">
    <source>
        <dbReference type="ARBA" id="ARBA00004496"/>
    </source>
</evidence>
<gene>
    <name evidence="12 15" type="primary">hisA</name>
    <name evidence="15" type="ORF">PFDSM3638_08410</name>
</gene>
<name>A0A5C0XQG0_PYRFU</name>
<evidence type="ECO:0000313" key="16">
    <source>
        <dbReference type="Proteomes" id="UP000324354"/>
    </source>
</evidence>
<evidence type="ECO:0000256" key="8">
    <source>
        <dbReference type="ARBA" id="ARBA00022605"/>
    </source>
</evidence>
<evidence type="ECO:0000256" key="10">
    <source>
        <dbReference type="ARBA" id="ARBA00023235"/>
    </source>
</evidence>
<dbReference type="InterPro" id="IPR006062">
    <property type="entry name" value="His_biosynth"/>
</dbReference>
<dbReference type="GeneID" id="13300623"/>
<dbReference type="InterPro" id="IPR011060">
    <property type="entry name" value="RibuloseP-bd_barrel"/>
</dbReference>
<comment type="subcellular location">
    <subcellularLocation>
        <location evidence="2 12 14">Cytoplasm</location>
    </subcellularLocation>
</comment>
<dbReference type="Gene3D" id="3.20.20.70">
    <property type="entry name" value="Aldolase class I"/>
    <property type="match status" value="1"/>
</dbReference>
<evidence type="ECO:0000256" key="11">
    <source>
        <dbReference type="ARBA" id="ARBA00030547"/>
    </source>
</evidence>
<dbReference type="NCBIfam" id="NF003156">
    <property type="entry name" value="PRK04128.1"/>
    <property type="match status" value="1"/>
</dbReference>
<keyword evidence="8 12" id="KW-0028">Amino-acid biosynthesis</keyword>
<accession>A0A5C0XQG0</accession>
<dbReference type="GO" id="GO:0005737">
    <property type="term" value="C:cytoplasm"/>
    <property type="evidence" value="ECO:0007669"/>
    <property type="project" value="UniProtKB-SubCell"/>
</dbReference>
<evidence type="ECO:0000256" key="14">
    <source>
        <dbReference type="RuleBase" id="RU003658"/>
    </source>
</evidence>
<dbReference type="NCBIfam" id="TIGR00007">
    <property type="entry name" value="1-(5-phosphoribosyl)-5-[(5-phosphoribosylamino)methylideneamino]imidazole-4-carboxamide isomerase"/>
    <property type="match status" value="1"/>
</dbReference>
<dbReference type="KEGG" id="pfu:PF1662"/>
<evidence type="ECO:0000256" key="5">
    <source>
        <dbReference type="ARBA" id="ARBA00012550"/>
    </source>
</evidence>
<evidence type="ECO:0000256" key="6">
    <source>
        <dbReference type="ARBA" id="ARBA00018464"/>
    </source>
</evidence>
<dbReference type="OrthoDB" id="52866at2157"/>
<dbReference type="CDD" id="cd04732">
    <property type="entry name" value="HisA"/>
    <property type="match status" value="1"/>
</dbReference>
<evidence type="ECO:0000256" key="13">
    <source>
        <dbReference type="RuleBase" id="RU003657"/>
    </source>
</evidence>
<evidence type="ECO:0000256" key="4">
    <source>
        <dbReference type="ARBA" id="ARBA00009667"/>
    </source>
</evidence>
<reference evidence="15 16" key="1">
    <citation type="submission" date="2017-08" db="EMBL/GenBank/DDBJ databases">
        <title>Resequencing and Reannotation of the genome of Pyrococcus furiosus type strain DSM3638.</title>
        <authorList>
            <person name="Reichelt R.M."/>
            <person name="Bunk B."/>
        </authorList>
    </citation>
    <scope>NUCLEOTIDE SEQUENCE [LARGE SCALE GENOMIC DNA]</scope>
    <source>
        <strain evidence="15 16">DSM 3638</strain>
    </source>
</reference>
<dbReference type="SMR" id="A0A5C0XQG0"/>
<dbReference type="PANTHER" id="PTHR43090:SF7">
    <property type="entry name" value="1-(5-PHOSPHORIBOSYL)-5-[(5-PHOSPHORIBOSYLAMINO)METHYLIDENEAMINO] IMIDAZOLE-4-CARBOXAMIDE ISOMERASE"/>
    <property type="match status" value="1"/>
</dbReference>
<organism evidence="15 16">
    <name type="scientific">Pyrococcus furiosus (strain ATCC 43587 / DSM 3638 / JCM 8422 / Vc1)</name>
    <dbReference type="NCBI Taxonomy" id="186497"/>
    <lineage>
        <taxon>Archaea</taxon>
        <taxon>Methanobacteriati</taxon>
        <taxon>Methanobacteriota</taxon>
        <taxon>Thermococci</taxon>
        <taxon>Thermococcales</taxon>
        <taxon>Thermococcaceae</taxon>
        <taxon>Pyrococcus</taxon>
    </lineage>
</organism>
<evidence type="ECO:0000313" key="15">
    <source>
        <dbReference type="EMBL" id="QEK79283.1"/>
    </source>
</evidence>
<dbReference type="EMBL" id="CP023154">
    <property type="protein sequence ID" value="QEK79283.1"/>
    <property type="molecule type" value="Genomic_DNA"/>
</dbReference>
<keyword evidence="9 12" id="KW-0368">Histidine biosynthesis</keyword>
<dbReference type="GO" id="GO:0003949">
    <property type="term" value="F:1-(5-phosphoribosyl)-5-[(5-phosphoribosylamino)methylideneamino]imidazole-4-carboxamide isomerase activity"/>
    <property type="evidence" value="ECO:0007669"/>
    <property type="project" value="UniProtKB-UniRule"/>
</dbReference>
<dbReference type="InterPro" id="IPR006063">
    <property type="entry name" value="HisA_bact_arch"/>
</dbReference>
<feature type="active site" description="Proton donor" evidence="12">
    <location>
        <position position="127"/>
    </location>
</feature>
<dbReference type="FunFam" id="3.20.20.70:FF:000009">
    <property type="entry name" value="1-(5-phosphoribosyl)-5-[(5-phosphoribosylamino)methylideneamino] imidazole-4-carboxamide isomerase"/>
    <property type="match status" value="1"/>
</dbReference>
<dbReference type="RefSeq" id="WP_011012808.1">
    <property type="nucleotide sequence ID" value="NC_003413.1"/>
</dbReference>
<dbReference type="InterPro" id="IPR023016">
    <property type="entry name" value="HisA/PriA"/>
</dbReference>
<evidence type="ECO:0000256" key="3">
    <source>
        <dbReference type="ARBA" id="ARBA00005133"/>
    </source>
</evidence>
<keyword evidence="10 12" id="KW-0413">Isomerase</keyword>
<evidence type="ECO:0000256" key="7">
    <source>
        <dbReference type="ARBA" id="ARBA00022490"/>
    </source>
</evidence>
<dbReference type="InterPro" id="IPR044524">
    <property type="entry name" value="Isoase_HisA-like"/>
</dbReference>